<organism evidence="7 8">
    <name type="scientific">Aromatoleum buckelii</name>
    <dbReference type="NCBI Taxonomy" id="200254"/>
    <lineage>
        <taxon>Bacteria</taxon>
        <taxon>Pseudomonadati</taxon>
        <taxon>Pseudomonadota</taxon>
        <taxon>Betaproteobacteria</taxon>
        <taxon>Rhodocyclales</taxon>
        <taxon>Rhodocyclaceae</taxon>
        <taxon>Aromatoleum</taxon>
    </lineage>
</organism>
<evidence type="ECO:0000313" key="7">
    <source>
        <dbReference type="EMBL" id="NMF92557.1"/>
    </source>
</evidence>
<sequence>MRLRAMDAGVAEARSGFADAFYDYLRSYAPLSALLHDEDAVSRLKAAHDRYFAELTEGEYGFDYVQRRLKVGLVHAQIGLEPKWYVGAFRKYLADMLPALWDQAGGERDRFLAACDSLLKVVVFDLCLTLDTYIHADKRSIALRDRAIESSVNGVFIADASCADYPLIYVNPAFERILGFAPGSALGRACICRDGVPGEVCNGYTDICQAISRGTEGYTVLSLERENGAQQSVELFLAPVENESGDLTHFIGVLNDVTARTRAEKRLIHQASHDALTGLPNRNLLNDRISHAITRSRGRLTAVMFLDLDRFKLVNDSYGHAVGDSLIREVASRVSACLRAGDTVARLGGDEFVVLLEDLASVEDAARLAGKLRDRLSESVRIGTVELPLSASIGVALAPRDGRDPETLLKNADIAMYRAKERGRNNYCFYGPEMDHHARRRLTIESELRHALANGELEVHYQPQVHLATGALTGAEALVRWRHPQRGLLLPGEFIAVAEDTGLIVPLGEQVLHAACRQSRRWREAGRPDLKVAVNLSGLQFRRRDLVEQVCTILAETGASAAQLELEITESVAMADADGSAATLASLRRQGISLAIDDFGTGYSSLSYLKRFPIDTLKIDRSFIQGIPADGDDTAIVQAIIAMARSLRLSLLAEGVETRAQHEFLLAHGCSSGQGFLFGRPMPAEVFYHLIPCAVAAG</sequence>
<dbReference type="Gene3D" id="3.30.70.270">
    <property type="match status" value="1"/>
</dbReference>
<evidence type="ECO:0000259" key="4">
    <source>
        <dbReference type="PROSITE" id="PS50113"/>
    </source>
</evidence>
<comment type="caution">
    <text evidence="7">The sequence shown here is derived from an EMBL/GenBank/DDBJ whole genome shotgun (WGS) entry which is preliminary data.</text>
</comment>
<evidence type="ECO:0000313" key="8">
    <source>
        <dbReference type="Proteomes" id="UP000601990"/>
    </source>
</evidence>
<name>A0ABX1MX47_9RHOO</name>
<dbReference type="InterPro" id="IPR012292">
    <property type="entry name" value="Globin/Proto"/>
</dbReference>
<protein>
    <recommendedName>
        <fullName evidence="1">Diguanylate cyclase DosC</fullName>
    </recommendedName>
    <alternativeName>
        <fullName evidence="2">Direct oxygen-sensing cyclase</fullName>
    </alternativeName>
</protein>
<dbReference type="PROSITE" id="PS50112">
    <property type="entry name" value="PAS"/>
    <property type="match status" value="1"/>
</dbReference>
<feature type="domain" description="GGDEF" evidence="6">
    <location>
        <begin position="299"/>
        <end position="432"/>
    </location>
</feature>
<dbReference type="CDD" id="cd01948">
    <property type="entry name" value="EAL"/>
    <property type="match status" value="1"/>
</dbReference>
<dbReference type="SUPFAM" id="SSF55785">
    <property type="entry name" value="PYP-like sensor domain (PAS domain)"/>
    <property type="match status" value="1"/>
</dbReference>
<dbReference type="InterPro" id="IPR000700">
    <property type="entry name" value="PAS-assoc_C"/>
</dbReference>
<dbReference type="Pfam" id="PF00990">
    <property type="entry name" value="GGDEF"/>
    <property type="match status" value="1"/>
</dbReference>
<gene>
    <name evidence="7" type="ORF">GO608_04350</name>
</gene>
<dbReference type="CDD" id="cd01949">
    <property type="entry name" value="GGDEF"/>
    <property type="match status" value="1"/>
</dbReference>
<dbReference type="PROSITE" id="PS50883">
    <property type="entry name" value="EAL"/>
    <property type="match status" value="1"/>
</dbReference>
<dbReference type="InterPro" id="IPR000014">
    <property type="entry name" value="PAS"/>
</dbReference>
<dbReference type="InterPro" id="IPR001633">
    <property type="entry name" value="EAL_dom"/>
</dbReference>
<dbReference type="InterPro" id="IPR009050">
    <property type="entry name" value="Globin-like_sf"/>
</dbReference>
<evidence type="ECO:0000259" key="6">
    <source>
        <dbReference type="PROSITE" id="PS50887"/>
    </source>
</evidence>
<dbReference type="PROSITE" id="PS50887">
    <property type="entry name" value="GGDEF"/>
    <property type="match status" value="1"/>
</dbReference>
<proteinExistence type="predicted"/>
<dbReference type="InterPro" id="IPR052155">
    <property type="entry name" value="Biofilm_reg_signaling"/>
</dbReference>
<dbReference type="Pfam" id="PF11563">
    <property type="entry name" value="Protoglobin"/>
    <property type="match status" value="1"/>
</dbReference>
<dbReference type="InterPro" id="IPR000160">
    <property type="entry name" value="GGDEF_dom"/>
</dbReference>
<dbReference type="PROSITE" id="PS50113">
    <property type="entry name" value="PAC"/>
    <property type="match status" value="1"/>
</dbReference>
<keyword evidence="8" id="KW-1185">Reference proteome</keyword>
<dbReference type="InterPro" id="IPR035919">
    <property type="entry name" value="EAL_sf"/>
</dbReference>
<dbReference type="SMART" id="SM00267">
    <property type="entry name" value="GGDEF"/>
    <property type="match status" value="1"/>
</dbReference>
<dbReference type="PANTHER" id="PTHR44757">
    <property type="entry name" value="DIGUANYLATE CYCLASE DGCP"/>
    <property type="match status" value="1"/>
</dbReference>
<evidence type="ECO:0000256" key="2">
    <source>
        <dbReference type="ARBA" id="ARBA00029839"/>
    </source>
</evidence>
<evidence type="ECO:0000259" key="3">
    <source>
        <dbReference type="PROSITE" id="PS50112"/>
    </source>
</evidence>
<dbReference type="SMART" id="SM00052">
    <property type="entry name" value="EAL"/>
    <property type="match status" value="1"/>
</dbReference>
<dbReference type="SUPFAM" id="SSF46458">
    <property type="entry name" value="Globin-like"/>
    <property type="match status" value="1"/>
</dbReference>
<evidence type="ECO:0000256" key="1">
    <source>
        <dbReference type="ARBA" id="ARBA00015125"/>
    </source>
</evidence>
<dbReference type="InterPro" id="IPR044398">
    <property type="entry name" value="Globin-sensor_dom"/>
</dbReference>
<dbReference type="Gene3D" id="3.20.20.450">
    <property type="entry name" value="EAL domain"/>
    <property type="match status" value="1"/>
</dbReference>
<dbReference type="NCBIfam" id="TIGR00229">
    <property type="entry name" value="sensory_box"/>
    <property type="match status" value="1"/>
</dbReference>
<evidence type="ECO:0000259" key="5">
    <source>
        <dbReference type="PROSITE" id="PS50883"/>
    </source>
</evidence>
<feature type="domain" description="PAS" evidence="3">
    <location>
        <begin position="140"/>
        <end position="191"/>
    </location>
</feature>
<dbReference type="PANTHER" id="PTHR44757:SF2">
    <property type="entry name" value="BIOFILM ARCHITECTURE MAINTENANCE PROTEIN MBAA"/>
    <property type="match status" value="1"/>
</dbReference>
<dbReference type="EMBL" id="WTVH01000005">
    <property type="protein sequence ID" value="NMF92557.1"/>
    <property type="molecule type" value="Genomic_DNA"/>
</dbReference>
<dbReference type="Pfam" id="PF13426">
    <property type="entry name" value="PAS_9"/>
    <property type="match status" value="1"/>
</dbReference>
<feature type="domain" description="PAC" evidence="4">
    <location>
        <begin position="217"/>
        <end position="269"/>
    </location>
</feature>
<dbReference type="SUPFAM" id="SSF141868">
    <property type="entry name" value="EAL domain-like"/>
    <property type="match status" value="1"/>
</dbReference>
<accession>A0ABX1MX47</accession>
<dbReference type="InterPro" id="IPR035965">
    <property type="entry name" value="PAS-like_dom_sf"/>
</dbReference>
<dbReference type="InterPro" id="IPR043128">
    <property type="entry name" value="Rev_trsase/Diguanyl_cyclase"/>
</dbReference>
<reference evidence="7" key="1">
    <citation type="submission" date="2019-12" db="EMBL/GenBank/DDBJ databases">
        <title>Comparative genomics gives insights into the taxonomy of the Azoarcus-Aromatoleum group and reveals separate origins of nif in the plant-associated Azoarcus and non-plant-associated Aromatoleum sub-groups.</title>
        <authorList>
            <person name="Lafos M."/>
            <person name="Maluk M."/>
            <person name="Batista M."/>
            <person name="Junghare M."/>
            <person name="Carmona M."/>
            <person name="Faoro H."/>
            <person name="Cruz L.M."/>
            <person name="Battistoni F."/>
            <person name="De Souza E."/>
            <person name="Pedrosa F."/>
            <person name="Chen W.-M."/>
            <person name="Poole P.S."/>
            <person name="Dixon R.A."/>
            <person name="James E.K."/>
        </authorList>
    </citation>
    <scope>NUCLEOTIDE SEQUENCE</scope>
    <source>
        <strain evidence="7">U120</strain>
    </source>
</reference>
<dbReference type="Proteomes" id="UP000601990">
    <property type="component" value="Unassembled WGS sequence"/>
</dbReference>
<feature type="domain" description="EAL" evidence="5">
    <location>
        <begin position="441"/>
        <end position="695"/>
    </location>
</feature>
<dbReference type="Pfam" id="PF00563">
    <property type="entry name" value="EAL"/>
    <property type="match status" value="1"/>
</dbReference>
<dbReference type="NCBIfam" id="TIGR00254">
    <property type="entry name" value="GGDEF"/>
    <property type="match status" value="1"/>
</dbReference>
<dbReference type="InterPro" id="IPR029787">
    <property type="entry name" value="Nucleotide_cyclase"/>
</dbReference>
<dbReference type="Gene3D" id="3.30.450.20">
    <property type="entry name" value="PAS domain"/>
    <property type="match status" value="1"/>
</dbReference>
<dbReference type="Gene3D" id="1.10.490.10">
    <property type="entry name" value="Globins"/>
    <property type="match status" value="1"/>
</dbReference>
<dbReference type="SUPFAM" id="SSF55073">
    <property type="entry name" value="Nucleotide cyclase"/>
    <property type="match status" value="1"/>
</dbReference>